<keyword evidence="3 7" id="KW-0732">Signal</keyword>
<dbReference type="NCBIfam" id="NF041528">
    <property type="entry name" value="strep_LAETG"/>
    <property type="match status" value="1"/>
</dbReference>
<sequence length="147" mass="14732">MNSTTPFRTSAATALAALALAALPATAAVAHDGAHPFKNCTEAYANGYESIAQGDDHYGEHLDRDGDGIGCDQPPADFTPHDNENIGTGTGTDTGTGTGNTGSGKQDGADLAETGGDNTTLYLAAGGAAVLLVGGVTLAARRRRGTR</sequence>
<gene>
    <name evidence="9" type="ORF">CP969_13595</name>
</gene>
<feature type="domain" description="Gram-positive cocci surface proteins LPxTG" evidence="8">
    <location>
        <begin position="111"/>
        <end position="147"/>
    </location>
</feature>
<feature type="chain" id="PRO_5047309392" evidence="7">
    <location>
        <begin position="28"/>
        <end position="147"/>
    </location>
</feature>
<feature type="signal peptide" evidence="7">
    <location>
        <begin position="1"/>
        <end position="27"/>
    </location>
</feature>
<evidence type="ECO:0000313" key="9">
    <source>
        <dbReference type="EMBL" id="QEU85634.1"/>
    </source>
</evidence>
<keyword evidence="4" id="KW-0572">Peptidoglycan-anchor</keyword>
<evidence type="ECO:0000313" key="10">
    <source>
        <dbReference type="Proteomes" id="UP000327143"/>
    </source>
</evidence>
<dbReference type="InterPro" id="IPR008613">
    <property type="entry name" value="Excalibur_Ca-bd_domain"/>
</dbReference>
<evidence type="ECO:0000256" key="4">
    <source>
        <dbReference type="ARBA" id="ARBA00023088"/>
    </source>
</evidence>
<evidence type="ECO:0000256" key="7">
    <source>
        <dbReference type="SAM" id="SignalP"/>
    </source>
</evidence>
<dbReference type="EMBL" id="CP023700">
    <property type="protein sequence ID" value="QEU85634.1"/>
    <property type="molecule type" value="Genomic_DNA"/>
</dbReference>
<evidence type="ECO:0000256" key="3">
    <source>
        <dbReference type="ARBA" id="ARBA00022729"/>
    </source>
</evidence>
<reference evidence="9 10" key="1">
    <citation type="submission" date="2017-09" db="EMBL/GenBank/DDBJ databases">
        <authorList>
            <person name="Lee N."/>
            <person name="Cho B.-K."/>
        </authorList>
    </citation>
    <scope>NUCLEOTIDE SEQUENCE [LARGE SCALE GENOMIC DNA]</scope>
    <source>
        <strain evidence="9 10">ATCC 39115</strain>
    </source>
</reference>
<dbReference type="InterPro" id="IPR019931">
    <property type="entry name" value="LPXTG_anchor"/>
</dbReference>
<feature type="region of interest" description="Disordered" evidence="5">
    <location>
        <begin position="53"/>
        <end position="112"/>
    </location>
</feature>
<keyword evidence="10" id="KW-1185">Reference proteome</keyword>
<organism evidence="9 10">
    <name type="scientific">Streptomyces viridosporus T7A</name>
    <dbReference type="NCBI Taxonomy" id="665577"/>
    <lineage>
        <taxon>Bacteria</taxon>
        <taxon>Bacillati</taxon>
        <taxon>Actinomycetota</taxon>
        <taxon>Actinomycetes</taxon>
        <taxon>Kitasatosporales</taxon>
        <taxon>Streptomycetaceae</taxon>
        <taxon>Streptomyces</taxon>
    </lineage>
</organism>
<feature type="transmembrane region" description="Helical" evidence="6">
    <location>
        <begin position="121"/>
        <end position="140"/>
    </location>
</feature>
<feature type="compositionally biased region" description="Basic and acidic residues" evidence="5">
    <location>
        <begin position="54"/>
        <end position="67"/>
    </location>
</feature>
<accession>A0ABX6ACV3</accession>
<evidence type="ECO:0000256" key="1">
    <source>
        <dbReference type="ARBA" id="ARBA00022512"/>
    </source>
</evidence>
<keyword evidence="2" id="KW-0964">Secreted</keyword>
<evidence type="ECO:0000259" key="8">
    <source>
        <dbReference type="PROSITE" id="PS50847"/>
    </source>
</evidence>
<dbReference type="RefSeq" id="WP_016826362.1">
    <property type="nucleotide sequence ID" value="NZ_CP023700.1"/>
</dbReference>
<evidence type="ECO:0000256" key="5">
    <source>
        <dbReference type="SAM" id="MobiDB-lite"/>
    </source>
</evidence>
<proteinExistence type="predicted"/>
<dbReference type="Proteomes" id="UP000327143">
    <property type="component" value="Chromosome"/>
</dbReference>
<dbReference type="PROSITE" id="PS50847">
    <property type="entry name" value="GRAM_POS_ANCHORING"/>
    <property type="match status" value="1"/>
</dbReference>
<keyword evidence="6" id="KW-0472">Membrane</keyword>
<dbReference type="NCBIfam" id="TIGR01167">
    <property type="entry name" value="LPXTG_anchor"/>
    <property type="match status" value="1"/>
</dbReference>
<dbReference type="Pfam" id="PF05901">
    <property type="entry name" value="Excalibur"/>
    <property type="match status" value="1"/>
</dbReference>
<name>A0ABX6ACV3_STRVD</name>
<protein>
    <submittedName>
        <fullName evidence="9">LPXTG cell wall anchor domain-containing protein</fullName>
    </submittedName>
</protein>
<dbReference type="SMART" id="SM00894">
    <property type="entry name" value="Excalibur"/>
    <property type="match status" value="1"/>
</dbReference>
<feature type="compositionally biased region" description="Gly residues" evidence="5">
    <location>
        <begin position="88"/>
        <end position="102"/>
    </location>
</feature>
<evidence type="ECO:0000256" key="6">
    <source>
        <dbReference type="SAM" id="Phobius"/>
    </source>
</evidence>
<keyword evidence="6" id="KW-0812">Transmembrane</keyword>
<keyword evidence="6" id="KW-1133">Transmembrane helix</keyword>
<evidence type="ECO:0000256" key="2">
    <source>
        <dbReference type="ARBA" id="ARBA00022525"/>
    </source>
</evidence>
<keyword evidence="1" id="KW-0134">Cell wall</keyword>